<dbReference type="OMA" id="HQVVRKP"/>
<dbReference type="PANTHER" id="PTHR33132">
    <property type="entry name" value="OSJNBB0118P14.9 PROTEIN"/>
    <property type="match status" value="1"/>
</dbReference>
<evidence type="ECO:0000313" key="4">
    <source>
        <dbReference type="Proteomes" id="UP000077755"/>
    </source>
</evidence>
<dbReference type="KEGG" id="dcr:108220270"/>
<feature type="compositionally biased region" description="Polar residues" evidence="1">
    <location>
        <begin position="47"/>
        <end position="58"/>
    </location>
</feature>
<feature type="compositionally biased region" description="Low complexity" evidence="1">
    <location>
        <begin position="24"/>
        <end position="45"/>
    </location>
</feature>
<organism evidence="2">
    <name type="scientific">Daucus carota subsp. sativus</name>
    <name type="common">Carrot</name>
    <dbReference type="NCBI Taxonomy" id="79200"/>
    <lineage>
        <taxon>Eukaryota</taxon>
        <taxon>Viridiplantae</taxon>
        <taxon>Streptophyta</taxon>
        <taxon>Embryophyta</taxon>
        <taxon>Tracheophyta</taxon>
        <taxon>Spermatophyta</taxon>
        <taxon>Magnoliopsida</taxon>
        <taxon>eudicotyledons</taxon>
        <taxon>Gunneridae</taxon>
        <taxon>Pentapetalae</taxon>
        <taxon>asterids</taxon>
        <taxon>campanulids</taxon>
        <taxon>Apiales</taxon>
        <taxon>Apiaceae</taxon>
        <taxon>Apioideae</taxon>
        <taxon>Scandiceae</taxon>
        <taxon>Daucinae</taxon>
        <taxon>Daucus</taxon>
        <taxon>Daucus sect. Daucus</taxon>
    </lineage>
</organism>
<gene>
    <name evidence="2" type="ORF">DCAR_017769</name>
    <name evidence="3" type="ORF">DCAR_0520365</name>
</gene>
<dbReference type="AlphaFoldDB" id="A0A161XS88"/>
<dbReference type="Gramene" id="KZM94526">
    <property type="protein sequence ID" value="KZM94526"/>
    <property type="gene ID" value="DCAR_017769"/>
</dbReference>
<sequence length="198" mass="21156">MAASSRRYSGPVLRSQSPSGRFCSPGSMSSFASSSSSAFSSRPSRFLQRSTSPTRVNLSGSSSSPSSSVRFSMDRSGSPSRSISATSRSQVVNKSSNGALRSQKKRTCMCSPTNHPGSFRCGLHKNSPSQAGTSSYPSNRLNARRSAMTNSLVRIGTVEGDLVKRALAALIRPSSHSQKRRGSFQPRPSRLSVMSRAQ</sequence>
<reference evidence="3" key="2">
    <citation type="submission" date="2022-03" db="EMBL/GenBank/DDBJ databases">
        <title>Draft title - Genomic analysis of global carrot germplasm unveils the trajectory of domestication and the origin of high carotenoid orange carrot.</title>
        <authorList>
            <person name="Iorizzo M."/>
            <person name="Ellison S."/>
            <person name="Senalik D."/>
            <person name="Macko-Podgorni A."/>
            <person name="Grzebelus D."/>
            <person name="Bostan H."/>
            <person name="Rolling W."/>
            <person name="Curaba J."/>
            <person name="Simon P."/>
        </authorList>
    </citation>
    <scope>NUCLEOTIDE SEQUENCE</scope>
    <source>
        <tissue evidence="3">Leaf</tissue>
    </source>
</reference>
<keyword evidence="4" id="KW-1185">Reference proteome</keyword>
<protein>
    <recommendedName>
        <fullName evidence="5">Serine-rich protein-like protein</fullName>
    </recommendedName>
</protein>
<feature type="compositionally biased region" description="Low complexity" evidence="1">
    <location>
        <begin position="59"/>
        <end position="89"/>
    </location>
</feature>
<dbReference type="EMBL" id="CP093347">
    <property type="protein sequence ID" value="WOH00987.1"/>
    <property type="molecule type" value="Genomic_DNA"/>
</dbReference>
<evidence type="ECO:0000256" key="1">
    <source>
        <dbReference type="SAM" id="MobiDB-lite"/>
    </source>
</evidence>
<name>A0A161XS88_DAUCS</name>
<accession>A0A161XS88</accession>
<reference evidence="2" key="1">
    <citation type="journal article" date="2016" name="Nat. Genet.">
        <title>A high-quality carrot genome assembly provides new insights into carotenoid accumulation and asterid genome evolution.</title>
        <authorList>
            <person name="Iorizzo M."/>
            <person name="Ellison S."/>
            <person name="Senalik D."/>
            <person name="Zeng P."/>
            <person name="Satapoomin P."/>
            <person name="Huang J."/>
            <person name="Bowman M."/>
            <person name="Iovene M."/>
            <person name="Sanseverino W."/>
            <person name="Cavagnaro P."/>
            <person name="Yildiz M."/>
            <person name="Macko-Podgorni A."/>
            <person name="Moranska E."/>
            <person name="Grzebelus E."/>
            <person name="Grzebelus D."/>
            <person name="Ashrafi H."/>
            <person name="Zheng Z."/>
            <person name="Cheng S."/>
            <person name="Spooner D."/>
            <person name="Van Deynze A."/>
            <person name="Simon P."/>
        </authorList>
    </citation>
    <scope>NUCLEOTIDE SEQUENCE [LARGE SCALE GENOMIC DNA]</scope>
    <source>
        <tissue evidence="2">Leaf</tissue>
    </source>
</reference>
<evidence type="ECO:0000313" key="3">
    <source>
        <dbReference type="EMBL" id="WOH00987.1"/>
    </source>
</evidence>
<dbReference type="Proteomes" id="UP000077755">
    <property type="component" value="Chromosome 5"/>
</dbReference>
<evidence type="ECO:0000313" key="2">
    <source>
        <dbReference type="EMBL" id="KZM94526.1"/>
    </source>
</evidence>
<proteinExistence type="predicted"/>
<dbReference type="STRING" id="79200.A0A161XS88"/>
<feature type="region of interest" description="Disordered" evidence="1">
    <location>
        <begin position="171"/>
        <end position="198"/>
    </location>
</feature>
<evidence type="ECO:0008006" key="5">
    <source>
        <dbReference type="Google" id="ProtNLM"/>
    </source>
</evidence>
<feature type="compositionally biased region" description="Polar residues" evidence="1">
    <location>
        <begin position="90"/>
        <end position="100"/>
    </location>
</feature>
<dbReference type="EMBL" id="LNRQ01000005">
    <property type="protein sequence ID" value="KZM94526.1"/>
    <property type="molecule type" value="Genomic_DNA"/>
</dbReference>
<dbReference type="OrthoDB" id="1931102at2759"/>
<feature type="region of interest" description="Disordered" evidence="1">
    <location>
        <begin position="1"/>
        <end position="108"/>
    </location>
</feature>
<dbReference type="PANTHER" id="PTHR33132:SF135">
    <property type="entry name" value="OS02G0799700 PROTEIN"/>
    <property type="match status" value="1"/>
</dbReference>